<dbReference type="CDD" id="cd00093">
    <property type="entry name" value="HTH_XRE"/>
    <property type="match status" value="1"/>
</dbReference>
<dbReference type="OrthoDB" id="9764522at2"/>
<evidence type="ECO:0000259" key="3">
    <source>
        <dbReference type="PROSITE" id="PS50943"/>
    </source>
</evidence>
<protein>
    <submittedName>
        <fullName evidence="4">Helix-turn-helix</fullName>
    </submittedName>
</protein>
<dbReference type="GO" id="GO:0003677">
    <property type="term" value="F:DNA binding"/>
    <property type="evidence" value="ECO:0007669"/>
    <property type="project" value="UniProtKB-KW"/>
</dbReference>
<evidence type="ECO:0000313" key="4">
    <source>
        <dbReference type="EMBL" id="SNY16008.1"/>
    </source>
</evidence>
<dbReference type="Gene3D" id="3.30.450.40">
    <property type="match status" value="1"/>
</dbReference>
<accession>A0A285FXX6</accession>
<keyword evidence="1" id="KW-0238">DNA-binding</keyword>
<dbReference type="PANTHER" id="PTHR46797">
    <property type="entry name" value="HTH-TYPE TRANSCRIPTIONAL REGULATOR"/>
    <property type="match status" value="1"/>
</dbReference>
<dbReference type="AlphaFoldDB" id="A0A285FXX6"/>
<dbReference type="InterPro" id="IPR010982">
    <property type="entry name" value="Lambda_DNA-bd_dom_sf"/>
</dbReference>
<dbReference type="GO" id="GO:0003700">
    <property type="term" value="F:DNA-binding transcription factor activity"/>
    <property type="evidence" value="ECO:0007669"/>
    <property type="project" value="TreeGrafter"/>
</dbReference>
<dbReference type="Proteomes" id="UP000219573">
    <property type="component" value="Unassembled WGS sequence"/>
</dbReference>
<sequence length="278" mass="31668">MPIVDLNSIKIYQLIKQWNNIIDNVKYNPTYREITLKAWQRCKEENISSKFAKLHCLSEKELQIIRNKNEELINAAKPFMEDISLSLLNIPHIIFLTDKDAWSIEISGNLTGEGIGLGINYSENYVGNSTIETVLKEGRPLLIYGVEHYVEGYRYLCCFGLPIRDKDGKIIAALNLSVPIEYADPKNLMIVLTAIKGLEEKLKNIENKNKLLDDKSIGKRIRKIREQRSLTQSKLASKADISQSFLSDIENGRKSPTLRSIGLIAKAFDLPIKNLIDY</sequence>
<dbReference type="PROSITE" id="PS50943">
    <property type="entry name" value="HTH_CROC1"/>
    <property type="match status" value="1"/>
</dbReference>
<dbReference type="GO" id="GO:0005829">
    <property type="term" value="C:cytosol"/>
    <property type="evidence" value="ECO:0007669"/>
    <property type="project" value="TreeGrafter"/>
</dbReference>
<dbReference type="SUPFAM" id="SSF47413">
    <property type="entry name" value="lambda repressor-like DNA-binding domains"/>
    <property type="match status" value="1"/>
</dbReference>
<name>A0A285FXX6_9FIRM</name>
<dbReference type="EMBL" id="OBDZ01000003">
    <property type="protein sequence ID" value="SNY16008.1"/>
    <property type="molecule type" value="Genomic_DNA"/>
</dbReference>
<keyword evidence="5" id="KW-1185">Reference proteome</keyword>
<evidence type="ECO:0000256" key="2">
    <source>
        <dbReference type="SAM" id="Coils"/>
    </source>
</evidence>
<evidence type="ECO:0000313" key="5">
    <source>
        <dbReference type="Proteomes" id="UP000219573"/>
    </source>
</evidence>
<dbReference type="Pfam" id="PF01381">
    <property type="entry name" value="HTH_3"/>
    <property type="match status" value="1"/>
</dbReference>
<dbReference type="InterPro" id="IPR050807">
    <property type="entry name" value="TransReg_Diox_bact_type"/>
</dbReference>
<dbReference type="InterPro" id="IPR029016">
    <property type="entry name" value="GAF-like_dom_sf"/>
</dbReference>
<feature type="domain" description="HTH cro/C1-type" evidence="3">
    <location>
        <begin position="221"/>
        <end position="275"/>
    </location>
</feature>
<dbReference type="InterPro" id="IPR001387">
    <property type="entry name" value="Cro/C1-type_HTH"/>
</dbReference>
<feature type="coiled-coil region" evidence="2">
    <location>
        <begin position="188"/>
        <end position="215"/>
    </location>
</feature>
<reference evidence="5" key="1">
    <citation type="submission" date="2017-09" db="EMBL/GenBank/DDBJ databases">
        <authorList>
            <person name="Varghese N."/>
            <person name="Submissions S."/>
        </authorList>
    </citation>
    <scope>NUCLEOTIDE SEQUENCE [LARGE SCALE GENOMIC DNA]</scope>
    <source>
        <strain evidence="5">MSL47</strain>
    </source>
</reference>
<keyword evidence="2" id="KW-0175">Coiled coil</keyword>
<dbReference type="SMART" id="SM00530">
    <property type="entry name" value="HTH_XRE"/>
    <property type="match status" value="1"/>
</dbReference>
<proteinExistence type="predicted"/>
<dbReference type="PANTHER" id="PTHR46797:SF1">
    <property type="entry name" value="METHYLPHOSPHONATE SYNTHASE"/>
    <property type="match status" value="1"/>
</dbReference>
<dbReference type="RefSeq" id="WP_097016602.1">
    <property type="nucleotide sequence ID" value="NZ_OBDZ01000003.1"/>
</dbReference>
<gene>
    <name evidence="4" type="ORF">SAMN06265827_103144</name>
</gene>
<evidence type="ECO:0000256" key="1">
    <source>
        <dbReference type="ARBA" id="ARBA00023125"/>
    </source>
</evidence>
<dbReference type="Gene3D" id="1.10.260.40">
    <property type="entry name" value="lambda repressor-like DNA-binding domains"/>
    <property type="match status" value="1"/>
</dbReference>
<organism evidence="4 5">
    <name type="scientific">Orenia metallireducens</name>
    <dbReference type="NCBI Taxonomy" id="1413210"/>
    <lineage>
        <taxon>Bacteria</taxon>
        <taxon>Bacillati</taxon>
        <taxon>Bacillota</taxon>
        <taxon>Clostridia</taxon>
        <taxon>Halanaerobiales</taxon>
        <taxon>Halobacteroidaceae</taxon>
        <taxon>Orenia</taxon>
    </lineage>
</organism>